<dbReference type="Pfam" id="PF01226">
    <property type="entry name" value="Form_Nir_trans"/>
    <property type="match status" value="1"/>
</dbReference>
<feature type="transmembrane region" description="Helical" evidence="5">
    <location>
        <begin position="252"/>
        <end position="274"/>
    </location>
</feature>
<reference evidence="6 7" key="1">
    <citation type="submission" date="2017-02" db="EMBL/GenBank/DDBJ databases">
        <title>Clonality and virulence of isolates of VRE in Hematopoietic Stem Cell Transplanted (HSCT) patients.</title>
        <authorList>
            <person name="Marchi A.P."/>
            <person name="Martins R.C."/>
            <person name="Marie S.K."/>
            <person name="Levin A.S."/>
            <person name="Costa S.F."/>
        </authorList>
    </citation>
    <scope>NUCLEOTIDE SEQUENCE [LARGE SCALE GENOMIC DNA]</scope>
    <source>
        <strain evidence="6 7">LIM1759</strain>
    </source>
</reference>
<evidence type="ECO:0000313" key="7">
    <source>
        <dbReference type="Proteomes" id="UP000191171"/>
    </source>
</evidence>
<feature type="transmembrane region" description="Helical" evidence="5">
    <location>
        <begin position="204"/>
        <end position="224"/>
    </location>
</feature>
<evidence type="ECO:0000256" key="1">
    <source>
        <dbReference type="ARBA" id="ARBA00004141"/>
    </source>
</evidence>
<dbReference type="PANTHER" id="PTHR30520:SF8">
    <property type="entry name" value="NITRITE TRANSPORTER NIRC"/>
    <property type="match status" value="1"/>
</dbReference>
<evidence type="ECO:0000256" key="4">
    <source>
        <dbReference type="ARBA" id="ARBA00023136"/>
    </source>
</evidence>
<evidence type="ECO:0000256" key="5">
    <source>
        <dbReference type="SAM" id="Phobius"/>
    </source>
</evidence>
<evidence type="ECO:0000313" key="6">
    <source>
        <dbReference type="EMBL" id="OOL80377.1"/>
    </source>
</evidence>
<dbReference type="PANTHER" id="PTHR30520">
    <property type="entry name" value="FORMATE TRANSPORTER-RELATED"/>
    <property type="match status" value="1"/>
</dbReference>
<feature type="transmembrane region" description="Helical" evidence="5">
    <location>
        <begin position="127"/>
        <end position="149"/>
    </location>
</feature>
<feature type="transmembrane region" description="Helical" evidence="5">
    <location>
        <begin position="47"/>
        <end position="70"/>
    </location>
</feature>
<proteinExistence type="predicted"/>
<dbReference type="EMBL" id="MVGJ01000069">
    <property type="protein sequence ID" value="OOL80377.1"/>
    <property type="molecule type" value="Genomic_DNA"/>
</dbReference>
<dbReference type="InterPro" id="IPR023271">
    <property type="entry name" value="Aquaporin-like"/>
</dbReference>
<evidence type="ECO:0000256" key="2">
    <source>
        <dbReference type="ARBA" id="ARBA00022692"/>
    </source>
</evidence>
<protein>
    <submittedName>
        <fullName evidence="6">Formate-nitrite transporter</fullName>
    </submittedName>
</protein>
<dbReference type="Proteomes" id="UP000191171">
    <property type="component" value="Unassembled WGS sequence"/>
</dbReference>
<dbReference type="GO" id="GO:0015499">
    <property type="term" value="F:formate transmembrane transporter activity"/>
    <property type="evidence" value="ECO:0007669"/>
    <property type="project" value="TreeGrafter"/>
</dbReference>
<feature type="transmembrane region" description="Helical" evidence="5">
    <location>
        <begin position="169"/>
        <end position="192"/>
    </location>
</feature>
<keyword evidence="2 5" id="KW-0812">Transmembrane</keyword>
<dbReference type="InterPro" id="IPR000292">
    <property type="entry name" value="For/NO2_transpt"/>
</dbReference>
<comment type="caution">
    <text evidence="6">The sequence shown here is derived from an EMBL/GenBank/DDBJ whole genome shotgun (WGS) entry which is preliminary data.</text>
</comment>
<dbReference type="Gene3D" id="1.20.1080.10">
    <property type="entry name" value="Glycerol uptake facilitator protein"/>
    <property type="match status" value="1"/>
</dbReference>
<dbReference type="GO" id="GO:0005886">
    <property type="term" value="C:plasma membrane"/>
    <property type="evidence" value="ECO:0007669"/>
    <property type="project" value="TreeGrafter"/>
</dbReference>
<dbReference type="RefSeq" id="WP_002348593.1">
    <property type="nucleotide sequence ID" value="NZ_CAACXW010000001.1"/>
</dbReference>
<comment type="subcellular location">
    <subcellularLocation>
        <location evidence="1">Membrane</location>
        <topology evidence="1">Multi-pass membrane protein</topology>
    </subcellularLocation>
</comment>
<dbReference type="AlphaFoldDB" id="A0A1S8IW12"/>
<keyword evidence="3 5" id="KW-1133">Transmembrane helix</keyword>
<accession>A0A1S8IW12</accession>
<organism evidence="6 7">
    <name type="scientific">Enterococcus faecium</name>
    <name type="common">Streptococcus faecium</name>
    <dbReference type="NCBI Taxonomy" id="1352"/>
    <lineage>
        <taxon>Bacteria</taxon>
        <taxon>Bacillati</taxon>
        <taxon>Bacillota</taxon>
        <taxon>Bacilli</taxon>
        <taxon>Lactobacillales</taxon>
        <taxon>Enterococcaceae</taxon>
        <taxon>Enterococcus</taxon>
    </lineage>
</organism>
<feature type="transmembrane region" description="Helical" evidence="5">
    <location>
        <begin position="82"/>
        <end position="100"/>
    </location>
</feature>
<sequence length="283" mass="31078">MRGHVQMEKSEGSLRRKSMNPVSPLFEKIDASIEKKANLFENSFSRYAVRAVLACLFLTLGTAVAFAIAMKGEDIAHGLGKILYAFMFSWGLVMILYMNAELGTSNMLYMTVGVFRQRLALSKAAKILFACIFFNMIGGILCGFLISMTTPFQDLTLDNFMLESIAVKLAKPAATILVEGMFANIVVNTAVLISMRMKEDAGKVITVVFIIFIFAFLGYEHVIANFPAFTLAYFASQGQTDGMTVSNVLHNLFFALAGNYIGGGLVMGLGYAWLNQSKSSYVD</sequence>
<keyword evidence="4 5" id="KW-0472">Membrane</keyword>
<evidence type="ECO:0000256" key="3">
    <source>
        <dbReference type="ARBA" id="ARBA00022989"/>
    </source>
</evidence>
<gene>
    <name evidence="6" type="ORF">B1P95_11345</name>
</gene>
<name>A0A1S8IW12_ENTFC</name>